<name>A0AC35GXJ4_9BILA</name>
<evidence type="ECO:0000313" key="2">
    <source>
        <dbReference type="WBParaSite" id="PS1159_v2.g9633.t1"/>
    </source>
</evidence>
<sequence>MNFTRDKITATLNAAAAVAAAGPLPYLNNLGLLYNQLNQNDATQTTTSPTATTAPVGLPIPTATSTAAMNIPTSLSQSLSDSSCPTSLQPSAFMSTSAPTSSYLPSSSSSAAADFLKAAAAITSSSVPDTTQNNNNNIATSPLQLSQFLFGTSPTAALAALTVAG</sequence>
<accession>A0AC35GXJ4</accession>
<evidence type="ECO:0000313" key="1">
    <source>
        <dbReference type="Proteomes" id="UP000887580"/>
    </source>
</evidence>
<dbReference type="WBParaSite" id="PS1159_v2.g9633.t1">
    <property type="protein sequence ID" value="PS1159_v2.g9633.t1"/>
    <property type="gene ID" value="PS1159_v2.g9633"/>
</dbReference>
<proteinExistence type="predicted"/>
<organism evidence="1 2">
    <name type="scientific">Panagrolaimus sp. PS1159</name>
    <dbReference type="NCBI Taxonomy" id="55785"/>
    <lineage>
        <taxon>Eukaryota</taxon>
        <taxon>Metazoa</taxon>
        <taxon>Ecdysozoa</taxon>
        <taxon>Nematoda</taxon>
        <taxon>Chromadorea</taxon>
        <taxon>Rhabditida</taxon>
        <taxon>Tylenchina</taxon>
        <taxon>Panagrolaimomorpha</taxon>
        <taxon>Panagrolaimoidea</taxon>
        <taxon>Panagrolaimidae</taxon>
        <taxon>Panagrolaimus</taxon>
    </lineage>
</organism>
<reference evidence="2" key="1">
    <citation type="submission" date="2022-11" db="UniProtKB">
        <authorList>
            <consortium name="WormBaseParasite"/>
        </authorList>
    </citation>
    <scope>IDENTIFICATION</scope>
</reference>
<dbReference type="Proteomes" id="UP000887580">
    <property type="component" value="Unplaced"/>
</dbReference>
<protein>
    <submittedName>
        <fullName evidence="2">Uncharacterized protein</fullName>
    </submittedName>
</protein>